<dbReference type="EMBL" id="FR927149">
    <property type="protein sequence ID" value="CDQ96760.1"/>
    <property type="molecule type" value="Genomic_DNA"/>
</dbReference>
<protein>
    <submittedName>
        <fullName evidence="3">Uncharacterized protein</fullName>
    </submittedName>
</protein>
<dbReference type="PaxDb" id="8022-A0A060Z666"/>
<dbReference type="GO" id="GO:0003873">
    <property type="term" value="F:6-phosphofructo-2-kinase activity"/>
    <property type="evidence" value="ECO:0007669"/>
    <property type="project" value="TreeGrafter"/>
</dbReference>
<dbReference type="GO" id="GO:0005524">
    <property type="term" value="F:ATP binding"/>
    <property type="evidence" value="ECO:0007669"/>
    <property type="project" value="InterPro"/>
</dbReference>
<sequence>MELERQENVLVVCHQAVMRCLLAYFLDKSAAELPYLKCPLHTVLKLTPVAYGCKVESIFLNIEAVNTHRDKPVNVDVDREPEEALLTDFKLIYLQIMVENKYLVTYKQAIFLALTDL</sequence>
<dbReference type="SUPFAM" id="SSF53254">
    <property type="entry name" value="Phosphoglycerate mutase-like"/>
    <property type="match status" value="1"/>
</dbReference>
<dbReference type="GO" id="GO:0004331">
    <property type="term" value="F:fructose-2,6-bisphosphate 2-phosphatase activity"/>
    <property type="evidence" value="ECO:0007669"/>
    <property type="project" value="TreeGrafter"/>
</dbReference>
<dbReference type="Gene3D" id="3.40.50.1240">
    <property type="entry name" value="Phosphoglycerate mutase-like"/>
    <property type="match status" value="1"/>
</dbReference>
<keyword evidence="2" id="KW-0511">Multifunctional enzyme</keyword>
<evidence type="ECO:0000313" key="4">
    <source>
        <dbReference type="Proteomes" id="UP000193380"/>
    </source>
</evidence>
<dbReference type="InterPro" id="IPR013078">
    <property type="entry name" value="His_Pase_superF_clade-1"/>
</dbReference>
<dbReference type="STRING" id="8022.A0A060Z666"/>
<gene>
    <name evidence="3" type="ORF">GSONMT00057156001</name>
</gene>
<evidence type="ECO:0000313" key="3">
    <source>
        <dbReference type="EMBL" id="CDQ96760.1"/>
    </source>
</evidence>
<dbReference type="GO" id="GO:0006003">
    <property type="term" value="P:fructose 2,6-bisphosphate metabolic process"/>
    <property type="evidence" value="ECO:0007669"/>
    <property type="project" value="InterPro"/>
</dbReference>
<evidence type="ECO:0000256" key="1">
    <source>
        <dbReference type="ARBA" id="ARBA00008408"/>
    </source>
</evidence>
<accession>A0A060Z666</accession>
<dbReference type="PANTHER" id="PTHR10606">
    <property type="entry name" value="6-PHOSPHOFRUCTO-2-KINASE/FRUCTOSE-2,6-BISPHOSPHATASE"/>
    <property type="match status" value="1"/>
</dbReference>
<comment type="similarity">
    <text evidence="1">In the C-terminal section; belongs to the phosphoglycerate mutase family.</text>
</comment>
<organism evidence="3 4">
    <name type="scientific">Oncorhynchus mykiss</name>
    <name type="common">Rainbow trout</name>
    <name type="synonym">Salmo gairdneri</name>
    <dbReference type="NCBI Taxonomy" id="8022"/>
    <lineage>
        <taxon>Eukaryota</taxon>
        <taxon>Metazoa</taxon>
        <taxon>Chordata</taxon>
        <taxon>Craniata</taxon>
        <taxon>Vertebrata</taxon>
        <taxon>Euteleostomi</taxon>
        <taxon>Actinopterygii</taxon>
        <taxon>Neopterygii</taxon>
        <taxon>Teleostei</taxon>
        <taxon>Protacanthopterygii</taxon>
        <taxon>Salmoniformes</taxon>
        <taxon>Salmonidae</taxon>
        <taxon>Salmoninae</taxon>
        <taxon>Oncorhynchus</taxon>
    </lineage>
</organism>
<proteinExistence type="inferred from homology"/>
<reference evidence="3" key="1">
    <citation type="journal article" date="2014" name="Nat. Commun.">
        <title>The rainbow trout genome provides novel insights into evolution after whole-genome duplication in vertebrates.</title>
        <authorList>
            <person name="Berthelot C."/>
            <person name="Brunet F."/>
            <person name="Chalopin D."/>
            <person name="Juanchich A."/>
            <person name="Bernard M."/>
            <person name="Noel B."/>
            <person name="Bento P."/>
            <person name="Da Silva C."/>
            <person name="Labadie K."/>
            <person name="Alberti A."/>
            <person name="Aury J.M."/>
            <person name="Louis A."/>
            <person name="Dehais P."/>
            <person name="Bardou P."/>
            <person name="Montfort J."/>
            <person name="Klopp C."/>
            <person name="Cabau C."/>
            <person name="Gaspin C."/>
            <person name="Thorgaard G.H."/>
            <person name="Boussaha M."/>
            <person name="Quillet E."/>
            <person name="Guyomard R."/>
            <person name="Galiana D."/>
            <person name="Bobe J."/>
            <person name="Volff J.N."/>
            <person name="Genet C."/>
            <person name="Wincker P."/>
            <person name="Jaillon O."/>
            <person name="Roest Crollius H."/>
            <person name="Guiguen Y."/>
        </authorList>
    </citation>
    <scope>NUCLEOTIDE SEQUENCE [LARGE SCALE GENOMIC DNA]</scope>
</reference>
<dbReference type="CDD" id="cd07067">
    <property type="entry name" value="HP_PGM_like"/>
    <property type="match status" value="1"/>
</dbReference>
<reference evidence="3" key="2">
    <citation type="submission" date="2014-03" db="EMBL/GenBank/DDBJ databases">
        <authorList>
            <person name="Genoscope - CEA"/>
        </authorList>
    </citation>
    <scope>NUCLEOTIDE SEQUENCE</scope>
</reference>
<dbReference type="InterPro" id="IPR003094">
    <property type="entry name" value="6Pfruct_kin"/>
</dbReference>
<dbReference type="PANTHER" id="PTHR10606:SF15">
    <property type="entry name" value="6-PHOSPHOFRUCTO-2-KINASE_FRUCTOSE-2,6-BISPHOSPHATASE 1"/>
    <property type="match status" value="1"/>
</dbReference>
<dbReference type="InterPro" id="IPR029033">
    <property type="entry name" value="His_PPase_superfam"/>
</dbReference>
<dbReference type="AlphaFoldDB" id="A0A060Z666"/>
<evidence type="ECO:0000256" key="2">
    <source>
        <dbReference type="ARBA" id="ARBA00023268"/>
    </source>
</evidence>
<name>A0A060Z666_ONCMY</name>
<dbReference type="GO" id="GO:0043540">
    <property type="term" value="C:6-phosphofructo-2-kinase/fructose-2,6-biphosphatase complex"/>
    <property type="evidence" value="ECO:0007669"/>
    <property type="project" value="TreeGrafter"/>
</dbReference>
<dbReference type="Proteomes" id="UP000193380">
    <property type="component" value="Unassembled WGS sequence"/>
</dbReference>
<dbReference type="Pfam" id="PF00300">
    <property type="entry name" value="His_Phos_1"/>
    <property type="match status" value="1"/>
</dbReference>